<protein>
    <submittedName>
        <fullName evidence="1">Uncharacterized protein</fullName>
    </submittedName>
</protein>
<proteinExistence type="predicted"/>
<keyword evidence="2" id="KW-1185">Reference proteome</keyword>
<dbReference type="EMBL" id="JACTNZ010000001">
    <property type="protein sequence ID" value="KAG5564441.1"/>
    <property type="molecule type" value="Genomic_DNA"/>
</dbReference>
<evidence type="ECO:0000313" key="2">
    <source>
        <dbReference type="Proteomes" id="UP000823749"/>
    </source>
</evidence>
<gene>
    <name evidence="1" type="ORF">RHGRI_000583</name>
</gene>
<name>A0AAV6LHK6_9ERIC</name>
<organism evidence="1 2">
    <name type="scientific">Rhododendron griersonianum</name>
    <dbReference type="NCBI Taxonomy" id="479676"/>
    <lineage>
        <taxon>Eukaryota</taxon>
        <taxon>Viridiplantae</taxon>
        <taxon>Streptophyta</taxon>
        <taxon>Embryophyta</taxon>
        <taxon>Tracheophyta</taxon>
        <taxon>Spermatophyta</taxon>
        <taxon>Magnoliopsida</taxon>
        <taxon>eudicotyledons</taxon>
        <taxon>Gunneridae</taxon>
        <taxon>Pentapetalae</taxon>
        <taxon>asterids</taxon>
        <taxon>Ericales</taxon>
        <taxon>Ericaceae</taxon>
        <taxon>Ericoideae</taxon>
        <taxon>Rhodoreae</taxon>
        <taxon>Rhododendron</taxon>
    </lineage>
</organism>
<sequence>MSEGKQYIKIDSMAFVVTNEHPPKQLIISYSLKREKPDAEIKGYACQLIVASVFQHRHFKSVYDLPVE</sequence>
<comment type="caution">
    <text evidence="1">The sequence shown here is derived from an EMBL/GenBank/DDBJ whole genome shotgun (WGS) entry which is preliminary data.</text>
</comment>
<evidence type="ECO:0000313" key="1">
    <source>
        <dbReference type="EMBL" id="KAG5564441.1"/>
    </source>
</evidence>
<reference evidence="1" key="1">
    <citation type="submission" date="2020-08" db="EMBL/GenBank/DDBJ databases">
        <title>Plant Genome Project.</title>
        <authorList>
            <person name="Zhang R.-G."/>
        </authorList>
    </citation>
    <scope>NUCLEOTIDE SEQUENCE</scope>
    <source>
        <strain evidence="1">WSP0</strain>
        <tissue evidence="1">Leaf</tissue>
    </source>
</reference>
<dbReference type="Proteomes" id="UP000823749">
    <property type="component" value="Chromosome 1"/>
</dbReference>
<dbReference type="AlphaFoldDB" id="A0AAV6LHK6"/>
<accession>A0AAV6LHK6</accession>